<organism evidence="4 5">
    <name type="scientific">Deinococcus roseus</name>
    <dbReference type="NCBI Taxonomy" id="392414"/>
    <lineage>
        <taxon>Bacteria</taxon>
        <taxon>Thermotogati</taxon>
        <taxon>Deinococcota</taxon>
        <taxon>Deinococci</taxon>
        <taxon>Deinococcales</taxon>
        <taxon>Deinococcaceae</taxon>
        <taxon>Deinococcus</taxon>
    </lineage>
</organism>
<accession>A0ABQ2DFT7</accession>
<feature type="chain" id="PRO_5045709511" evidence="2">
    <location>
        <begin position="20"/>
        <end position="380"/>
    </location>
</feature>
<feature type="signal peptide" evidence="2">
    <location>
        <begin position="1"/>
        <end position="19"/>
    </location>
</feature>
<evidence type="ECO:0000256" key="1">
    <source>
        <dbReference type="ARBA" id="ARBA00022729"/>
    </source>
</evidence>
<dbReference type="InterPro" id="IPR003760">
    <property type="entry name" value="PnrA-like"/>
</dbReference>
<dbReference type="InterPro" id="IPR052910">
    <property type="entry name" value="ABC-Purine-Binding"/>
</dbReference>
<dbReference type="Gene3D" id="3.40.50.2300">
    <property type="match status" value="2"/>
</dbReference>
<name>A0ABQ2DFT7_9DEIO</name>
<reference evidence="5" key="1">
    <citation type="journal article" date="2019" name="Int. J. Syst. Evol. Microbiol.">
        <title>The Global Catalogue of Microorganisms (GCM) 10K type strain sequencing project: providing services to taxonomists for standard genome sequencing and annotation.</title>
        <authorList>
            <consortium name="The Broad Institute Genomics Platform"/>
            <consortium name="The Broad Institute Genome Sequencing Center for Infectious Disease"/>
            <person name="Wu L."/>
            <person name="Ma J."/>
        </authorList>
    </citation>
    <scope>NUCLEOTIDE SEQUENCE [LARGE SCALE GENOMIC DNA]</scope>
    <source>
        <strain evidence="5">JCM 14370</strain>
    </source>
</reference>
<comment type="caution">
    <text evidence="4">The sequence shown here is derived from an EMBL/GenBank/DDBJ whole genome shotgun (WGS) entry which is preliminary data.</text>
</comment>
<protein>
    <submittedName>
        <fullName evidence="4">ABC transporter substrate-binding protein</fullName>
    </submittedName>
</protein>
<gene>
    <name evidence="4" type="ORF">GCM10008938_45120</name>
</gene>
<dbReference type="EMBL" id="BMOD01000028">
    <property type="protein sequence ID" value="GGJ54049.1"/>
    <property type="molecule type" value="Genomic_DNA"/>
</dbReference>
<dbReference type="Proteomes" id="UP000632222">
    <property type="component" value="Unassembled WGS sequence"/>
</dbReference>
<dbReference type="InterPro" id="IPR028082">
    <property type="entry name" value="Peripla_BP_I"/>
</dbReference>
<dbReference type="SUPFAM" id="SSF53822">
    <property type="entry name" value="Periplasmic binding protein-like I"/>
    <property type="match status" value="1"/>
</dbReference>
<sequence length="380" mass="41388">MKKAVALALTVALVSSAQAADKLKVGWLYIGPAGDYGWTYAHDQARKQVEKTLGVENLIVESVPEAQAVPYIDQLVKQGAKVIFATSFGYGPSVKEAAKKYPDVIFGWATGVERGPNIANYMADFYQIYYLNGLMAGALTKTNKVGYVAAVPIPEVKRHINAFAMGVAAVNPKATVNVTWLKGFYDPNGAKEATESLIAQKVDVFAFTEDTPTVAQVADKKGLVSFGHYSPMLKYAPKTMASGQLVDWSIVYTDFLKKVQNGTYTSKNLQNVDYWQLLADKAVMMGADEKTPINPVFKAKLQAVKVKTADLGTLSVYDLVMKRLAQMSKKNPSFDPFKGPIVDRKGNTVIAKGKVATVAELTSIEWAAKNVVGNWPNEPK</sequence>
<dbReference type="PANTHER" id="PTHR43208">
    <property type="entry name" value="ABC TRANSPORTER SUBSTRATE-BINDING PROTEIN"/>
    <property type="match status" value="1"/>
</dbReference>
<dbReference type="CDD" id="cd19963">
    <property type="entry name" value="PBP1_BMP-like"/>
    <property type="match status" value="1"/>
</dbReference>
<keyword evidence="1 2" id="KW-0732">Signal</keyword>
<evidence type="ECO:0000256" key="2">
    <source>
        <dbReference type="SAM" id="SignalP"/>
    </source>
</evidence>
<keyword evidence="5" id="KW-1185">Reference proteome</keyword>
<dbReference type="Pfam" id="PF02608">
    <property type="entry name" value="Bmp"/>
    <property type="match status" value="1"/>
</dbReference>
<feature type="domain" description="ABC transporter substrate-binding protein PnrA-like" evidence="3">
    <location>
        <begin position="23"/>
        <end position="286"/>
    </location>
</feature>
<evidence type="ECO:0000259" key="3">
    <source>
        <dbReference type="Pfam" id="PF02608"/>
    </source>
</evidence>
<proteinExistence type="predicted"/>
<dbReference type="RefSeq" id="WP_189007388.1">
    <property type="nucleotide sequence ID" value="NZ_BMOD01000028.1"/>
</dbReference>
<dbReference type="PANTHER" id="PTHR43208:SF1">
    <property type="entry name" value="ABC TRANSPORTER SUBSTRATE-BINDING PROTEIN"/>
    <property type="match status" value="1"/>
</dbReference>
<evidence type="ECO:0000313" key="4">
    <source>
        <dbReference type="EMBL" id="GGJ54049.1"/>
    </source>
</evidence>
<evidence type="ECO:0000313" key="5">
    <source>
        <dbReference type="Proteomes" id="UP000632222"/>
    </source>
</evidence>